<accession>X1F8A4</accession>
<sequence>ERIVAESKWYKYTELDYVHHILVARLFPSDRIAEWSKLQHRSLDNLATPEELTKLFDQSGLLNTEIKELIEDYRYYIKFRQQRRPDIWNNRASWSHFQKKET</sequence>
<organism evidence="1">
    <name type="scientific">marine sediment metagenome</name>
    <dbReference type="NCBI Taxonomy" id="412755"/>
    <lineage>
        <taxon>unclassified sequences</taxon>
        <taxon>metagenomes</taxon>
        <taxon>ecological metagenomes</taxon>
    </lineage>
</organism>
<protein>
    <submittedName>
        <fullName evidence="1">Uncharacterized protein</fullName>
    </submittedName>
</protein>
<dbReference type="EMBL" id="BART01034387">
    <property type="protein sequence ID" value="GAH16973.1"/>
    <property type="molecule type" value="Genomic_DNA"/>
</dbReference>
<gene>
    <name evidence="1" type="ORF">S01H4_58786</name>
</gene>
<proteinExistence type="predicted"/>
<feature type="non-terminal residue" evidence="1">
    <location>
        <position position="1"/>
    </location>
</feature>
<name>X1F8A4_9ZZZZ</name>
<reference evidence="1" key="1">
    <citation type="journal article" date="2014" name="Front. Microbiol.">
        <title>High frequency of phylogenetically diverse reductive dehalogenase-homologous genes in deep subseafloor sedimentary metagenomes.</title>
        <authorList>
            <person name="Kawai M."/>
            <person name="Futagami T."/>
            <person name="Toyoda A."/>
            <person name="Takaki Y."/>
            <person name="Nishi S."/>
            <person name="Hori S."/>
            <person name="Arai W."/>
            <person name="Tsubouchi T."/>
            <person name="Morono Y."/>
            <person name="Uchiyama I."/>
            <person name="Ito T."/>
            <person name="Fujiyama A."/>
            <person name="Inagaki F."/>
            <person name="Takami H."/>
        </authorList>
    </citation>
    <scope>NUCLEOTIDE SEQUENCE</scope>
    <source>
        <strain evidence="1">Expedition CK06-06</strain>
    </source>
</reference>
<comment type="caution">
    <text evidence="1">The sequence shown here is derived from an EMBL/GenBank/DDBJ whole genome shotgun (WGS) entry which is preliminary data.</text>
</comment>
<evidence type="ECO:0000313" key="1">
    <source>
        <dbReference type="EMBL" id="GAH16973.1"/>
    </source>
</evidence>
<dbReference type="AlphaFoldDB" id="X1F8A4"/>